<sequence length="69" mass="8096">MTSTFLMTAKDIRTAEIDTHWIWEGYDIQQVDDLLDRIAVSMQAQQDRIVQLEHQLQAIRKENSHAVDQ</sequence>
<keyword evidence="3" id="KW-1185">Reference proteome</keyword>
<dbReference type="Gene3D" id="6.10.250.660">
    <property type="match status" value="1"/>
</dbReference>
<dbReference type="STRING" id="1437608.GCA_000771645_00259"/>
<gene>
    <name evidence="2" type="ORF">BBIA_0642</name>
</gene>
<dbReference type="RefSeq" id="WP_035138025.1">
    <property type="nucleotide sequence ID" value="NZ_JDUU01000010.1"/>
</dbReference>
<protein>
    <submittedName>
        <fullName evidence="2">Uncharacterized protein</fullName>
    </submittedName>
</protein>
<accession>A0A086ZYX8</accession>
<evidence type="ECO:0000313" key="3">
    <source>
        <dbReference type="Proteomes" id="UP000029108"/>
    </source>
</evidence>
<comment type="caution">
    <text evidence="2">The sequence shown here is derived from an EMBL/GenBank/DDBJ whole genome shotgun (WGS) entry which is preliminary data.</text>
</comment>
<evidence type="ECO:0000256" key="1">
    <source>
        <dbReference type="SAM" id="Coils"/>
    </source>
</evidence>
<keyword evidence="1" id="KW-0175">Coiled coil</keyword>
<dbReference type="AlphaFoldDB" id="A0A086ZYX8"/>
<proteinExistence type="predicted"/>
<dbReference type="NCBIfam" id="TIGR03544">
    <property type="entry name" value="DivI1A_domain"/>
    <property type="match status" value="1"/>
</dbReference>
<dbReference type="Proteomes" id="UP000029108">
    <property type="component" value="Unassembled WGS sequence"/>
</dbReference>
<name>A0A086ZYX8_9BIFI</name>
<dbReference type="InterPro" id="IPR019933">
    <property type="entry name" value="DivIVA_domain"/>
</dbReference>
<organism evidence="2 3">
    <name type="scientific">Bifidobacterium biavatii DSM 23969</name>
    <dbReference type="NCBI Taxonomy" id="1437608"/>
    <lineage>
        <taxon>Bacteria</taxon>
        <taxon>Bacillati</taxon>
        <taxon>Actinomycetota</taxon>
        <taxon>Actinomycetes</taxon>
        <taxon>Bifidobacteriales</taxon>
        <taxon>Bifidobacteriaceae</taxon>
        <taxon>Bifidobacterium</taxon>
    </lineage>
</organism>
<evidence type="ECO:0000313" key="2">
    <source>
        <dbReference type="EMBL" id="KFI51728.1"/>
    </source>
</evidence>
<feature type="coiled-coil region" evidence="1">
    <location>
        <begin position="42"/>
        <end position="69"/>
    </location>
</feature>
<dbReference type="EMBL" id="JGYN01000008">
    <property type="protein sequence ID" value="KFI51728.1"/>
    <property type="molecule type" value="Genomic_DNA"/>
</dbReference>
<reference evidence="2 3" key="1">
    <citation type="submission" date="2014-03" db="EMBL/GenBank/DDBJ databases">
        <title>Genomics of Bifidobacteria.</title>
        <authorList>
            <person name="Ventura M."/>
            <person name="Milani C."/>
            <person name="Lugli G.A."/>
        </authorList>
    </citation>
    <scope>NUCLEOTIDE SEQUENCE [LARGE SCALE GENOMIC DNA]</scope>
    <source>
        <strain evidence="2 3">DSM 23969</strain>
    </source>
</reference>